<dbReference type="Proteomes" id="UP001140949">
    <property type="component" value="Unassembled WGS sequence"/>
</dbReference>
<reference evidence="1" key="1">
    <citation type="journal article" date="2023" name="GigaByte">
        <title>Genome assembly of the bearded iris, Iris pallida Lam.</title>
        <authorList>
            <person name="Bruccoleri R.E."/>
            <person name="Oakeley E.J."/>
            <person name="Faust A.M.E."/>
            <person name="Altorfer M."/>
            <person name="Dessus-Babus S."/>
            <person name="Burckhardt D."/>
            <person name="Oertli M."/>
            <person name="Naumann U."/>
            <person name="Petersen F."/>
            <person name="Wong J."/>
        </authorList>
    </citation>
    <scope>NUCLEOTIDE SEQUENCE</scope>
    <source>
        <strain evidence="1">GSM-AAB239-AS_SAM_17_03QT</strain>
    </source>
</reference>
<keyword evidence="2" id="KW-1185">Reference proteome</keyword>
<name>A0AAX6IGS8_IRIPA</name>
<accession>A0AAX6IGS8</accession>
<gene>
    <name evidence="1" type="ORF">M6B38_257305</name>
</gene>
<protein>
    <submittedName>
        <fullName evidence="1">Basic proline-rich protein-like isoform X1</fullName>
    </submittedName>
</protein>
<reference evidence="1" key="2">
    <citation type="submission" date="2023-04" db="EMBL/GenBank/DDBJ databases">
        <authorList>
            <person name="Bruccoleri R.E."/>
            <person name="Oakeley E.J."/>
            <person name="Faust A.-M."/>
            <person name="Dessus-Babus S."/>
            <person name="Altorfer M."/>
            <person name="Burckhardt D."/>
            <person name="Oertli M."/>
            <person name="Naumann U."/>
            <person name="Petersen F."/>
            <person name="Wong J."/>
        </authorList>
    </citation>
    <scope>NUCLEOTIDE SEQUENCE</scope>
    <source>
        <strain evidence="1">GSM-AAB239-AS_SAM_17_03QT</strain>
        <tissue evidence="1">Leaf</tissue>
    </source>
</reference>
<dbReference type="AlphaFoldDB" id="A0AAX6IGS8"/>
<sequence>MKGLGAEVGDGQAVVGLFEGNWNSRTVGGRGAWSGFGLCLGCGETSNGGGARKSRETEETLGLGLRGIREERYRACGIGVCRVRGCRT</sequence>
<proteinExistence type="predicted"/>
<comment type="caution">
    <text evidence="1">The sequence shown here is derived from an EMBL/GenBank/DDBJ whole genome shotgun (WGS) entry which is preliminary data.</text>
</comment>
<dbReference type="EMBL" id="JANAVB010001997">
    <property type="protein sequence ID" value="KAJ6852004.1"/>
    <property type="molecule type" value="Genomic_DNA"/>
</dbReference>
<organism evidence="1 2">
    <name type="scientific">Iris pallida</name>
    <name type="common">Sweet iris</name>
    <dbReference type="NCBI Taxonomy" id="29817"/>
    <lineage>
        <taxon>Eukaryota</taxon>
        <taxon>Viridiplantae</taxon>
        <taxon>Streptophyta</taxon>
        <taxon>Embryophyta</taxon>
        <taxon>Tracheophyta</taxon>
        <taxon>Spermatophyta</taxon>
        <taxon>Magnoliopsida</taxon>
        <taxon>Liliopsida</taxon>
        <taxon>Asparagales</taxon>
        <taxon>Iridaceae</taxon>
        <taxon>Iridoideae</taxon>
        <taxon>Irideae</taxon>
        <taxon>Iris</taxon>
    </lineage>
</organism>
<evidence type="ECO:0000313" key="1">
    <source>
        <dbReference type="EMBL" id="KAJ6852004.1"/>
    </source>
</evidence>
<evidence type="ECO:0000313" key="2">
    <source>
        <dbReference type="Proteomes" id="UP001140949"/>
    </source>
</evidence>